<accession>A0A5J9UGW7</accession>
<organism evidence="8 9">
    <name type="scientific">Eragrostis curvula</name>
    <name type="common">weeping love grass</name>
    <dbReference type="NCBI Taxonomy" id="38414"/>
    <lineage>
        <taxon>Eukaryota</taxon>
        <taxon>Viridiplantae</taxon>
        <taxon>Streptophyta</taxon>
        <taxon>Embryophyta</taxon>
        <taxon>Tracheophyta</taxon>
        <taxon>Spermatophyta</taxon>
        <taxon>Magnoliopsida</taxon>
        <taxon>Liliopsida</taxon>
        <taxon>Poales</taxon>
        <taxon>Poaceae</taxon>
        <taxon>PACMAD clade</taxon>
        <taxon>Chloridoideae</taxon>
        <taxon>Eragrostideae</taxon>
        <taxon>Eragrostidinae</taxon>
        <taxon>Eragrostis</taxon>
    </lineage>
</organism>
<dbReference type="GO" id="GO:0012505">
    <property type="term" value="C:endomembrane system"/>
    <property type="evidence" value="ECO:0007669"/>
    <property type="project" value="UniProtKB-SubCell"/>
</dbReference>
<name>A0A5J9UGW7_9POAL</name>
<dbReference type="PANTHER" id="PTHR31769">
    <property type="entry name" value="OS07G0462200 PROTEIN-RELATED"/>
    <property type="match status" value="1"/>
</dbReference>
<dbReference type="AlphaFoldDB" id="A0A5J9UGW7"/>
<reference evidence="8 9" key="1">
    <citation type="journal article" date="2019" name="Sci. Rep.">
        <title>A high-quality genome of Eragrostis curvula grass provides insights into Poaceae evolution and supports new strategies to enhance forage quality.</title>
        <authorList>
            <person name="Carballo J."/>
            <person name="Santos B.A.C.M."/>
            <person name="Zappacosta D."/>
            <person name="Garbus I."/>
            <person name="Selva J.P."/>
            <person name="Gallo C.A."/>
            <person name="Diaz A."/>
            <person name="Albertini E."/>
            <person name="Caccamo M."/>
            <person name="Echenique V."/>
        </authorList>
    </citation>
    <scope>NUCLEOTIDE SEQUENCE [LARGE SCALE GENOMIC DNA]</scope>
    <source>
        <strain evidence="9">cv. Victoria</strain>
        <tissue evidence="8">Leaf</tissue>
    </source>
</reference>
<dbReference type="EMBL" id="RWGY01000026">
    <property type="protein sequence ID" value="TVU22420.1"/>
    <property type="molecule type" value="Genomic_DNA"/>
</dbReference>
<keyword evidence="4 7" id="KW-1133">Transmembrane helix</keyword>
<evidence type="ECO:0000256" key="6">
    <source>
        <dbReference type="ARBA" id="ARBA00029467"/>
    </source>
</evidence>
<evidence type="ECO:0000313" key="9">
    <source>
        <dbReference type="Proteomes" id="UP000324897"/>
    </source>
</evidence>
<keyword evidence="2 7" id="KW-0812">Transmembrane</keyword>
<dbReference type="Pfam" id="PF06749">
    <property type="entry name" value="DUF1218"/>
    <property type="match status" value="1"/>
</dbReference>
<dbReference type="InterPro" id="IPR052222">
    <property type="entry name" value="DESIGUAL"/>
</dbReference>
<feature type="transmembrane region" description="Helical" evidence="7">
    <location>
        <begin position="27"/>
        <end position="49"/>
    </location>
</feature>
<evidence type="ECO:0000256" key="7">
    <source>
        <dbReference type="SAM" id="Phobius"/>
    </source>
</evidence>
<evidence type="ECO:0000256" key="2">
    <source>
        <dbReference type="ARBA" id="ARBA00022692"/>
    </source>
</evidence>
<feature type="non-terminal residue" evidence="8">
    <location>
        <position position="1"/>
    </location>
</feature>
<keyword evidence="3" id="KW-0732">Signal</keyword>
<sequence length="335" mass="35432">MPAAVTHDDLSIRKAHERRVARSGSQVAVSLVALSVICGLVAFILCLAAEGSRSEASLRRHAPPATDQPVCCCGSVHVSYYVMTAGGNQNQMDVCFYNSSGRAPLAYSIGAFLLLAVAMFAEHGYMLVAVASPESASAGLAVAQDHPRVPATVSSLTWQTCCLFFLTCSAPLSRAFGDGITIARGGEMLMPALRDRRICFGLAEVLLMIGIGVESGHVSDWRRPRPVCHRVRPGMFAAAGILGLITVVVGFVVYVTAVQARKLQQGHYPGGGHYVGHGAPYPGVPPYQHMQPPMAHPHPVPHAVPSAPGAPEIRPAACQVEPSRASLITKEITDV</sequence>
<evidence type="ECO:0000256" key="5">
    <source>
        <dbReference type="ARBA" id="ARBA00023136"/>
    </source>
</evidence>
<comment type="subcellular location">
    <subcellularLocation>
        <location evidence="1">Endomembrane system</location>
        <topology evidence="1">Multi-pass membrane protein</topology>
    </subcellularLocation>
</comment>
<evidence type="ECO:0000313" key="8">
    <source>
        <dbReference type="EMBL" id="TVU22420.1"/>
    </source>
</evidence>
<feature type="transmembrane region" description="Helical" evidence="7">
    <location>
        <begin position="105"/>
        <end position="125"/>
    </location>
</feature>
<protein>
    <submittedName>
        <fullName evidence="8">Uncharacterized protein</fullName>
    </submittedName>
</protein>
<dbReference type="Proteomes" id="UP000324897">
    <property type="component" value="Unassembled WGS sequence"/>
</dbReference>
<dbReference type="OrthoDB" id="1861835at2759"/>
<keyword evidence="5 7" id="KW-0472">Membrane</keyword>
<feature type="transmembrane region" description="Helical" evidence="7">
    <location>
        <begin position="236"/>
        <end position="257"/>
    </location>
</feature>
<dbReference type="Gramene" id="TVU22420">
    <property type="protein sequence ID" value="TVU22420"/>
    <property type="gene ID" value="EJB05_32114"/>
</dbReference>
<evidence type="ECO:0000256" key="1">
    <source>
        <dbReference type="ARBA" id="ARBA00004127"/>
    </source>
</evidence>
<gene>
    <name evidence="8" type="ORF">EJB05_32114</name>
</gene>
<keyword evidence="9" id="KW-1185">Reference proteome</keyword>
<evidence type="ECO:0000256" key="4">
    <source>
        <dbReference type="ARBA" id="ARBA00022989"/>
    </source>
</evidence>
<feature type="transmembrane region" description="Helical" evidence="7">
    <location>
        <begin position="198"/>
        <end position="216"/>
    </location>
</feature>
<dbReference type="InterPro" id="IPR009606">
    <property type="entry name" value="DEAL/Modifying_wall_lignin1/2"/>
</dbReference>
<evidence type="ECO:0000256" key="3">
    <source>
        <dbReference type="ARBA" id="ARBA00022729"/>
    </source>
</evidence>
<feature type="transmembrane region" description="Helical" evidence="7">
    <location>
        <begin position="156"/>
        <end position="177"/>
    </location>
</feature>
<comment type="similarity">
    <text evidence="6">Belongs to the DESIGUAL family.</text>
</comment>
<comment type="caution">
    <text evidence="8">The sequence shown here is derived from an EMBL/GenBank/DDBJ whole genome shotgun (WGS) entry which is preliminary data.</text>
</comment>
<proteinExistence type="inferred from homology"/>